<dbReference type="RefSeq" id="WP_346058767.1">
    <property type="nucleotide sequence ID" value="NZ_BAAAVQ010000005.1"/>
</dbReference>
<comment type="caution">
    <text evidence="2">The sequence shown here is derived from an EMBL/GenBank/DDBJ whole genome shotgun (WGS) entry which is preliminary data.</text>
</comment>
<proteinExistence type="predicted"/>
<evidence type="ECO:0000256" key="1">
    <source>
        <dbReference type="SAM" id="Coils"/>
    </source>
</evidence>
<dbReference type="Proteomes" id="UP001595884">
    <property type="component" value="Unassembled WGS sequence"/>
</dbReference>
<keyword evidence="1" id="KW-0175">Coiled coil</keyword>
<evidence type="ECO:0000313" key="2">
    <source>
        <dbReference type="EMBL" id="MFC4717767.1"/>
    </source>
</evidence>
<dbReference type="EMBL" id="JBHSHE010000082">
    <property type="protein sequence ID" value="MFC4717767.1"/>
    <property type="molecule type" value="Genomic_DNA"/>
</dbReference>
<accession>A0ABV9MP91</accession>
<feature type="coiled-coil region" evidence="1">
    <location>
        <begin position="31"/>
        <end position="81"/>
    </location>
</feature>
<reference evidence="3" key="1">
    <citation type="journal article" date="2019" name="Int. J. Syst. Evol. Microbiol.">
        <title>The Global Catalogue of Microorganisms (GCM) 10K type strain sequencing project: providing services to taxonomists for standard genome sequencing and annotation.</title>
        <authorList>
            <consortium name="The Broad Institute Genomics Platform"/>
            <consortium name="The Broad Institute Genome Sequencing Center for Infectious Disease"/>
            <person name="Wu L."/>
            <person name="Ma J."/>
        </authorList>
    </citation>
    <scope>NUCLEOTIDE SEQUENCE [LARGE SCALE GENOMIC DNA]</scope>
    <source>
        <strain evidence="3">CGMCC 1.12849</strain>
    </source>
</reference>
<organism evidence="2 3">
    <name type="scientific">Glutamicibacter bergerei</name>
    <dbReference type="NCBI Taxonomy" id="256702"/>
    <lineage>
        <taxon>Bacteria</taxon>
        <taxon>Bacillati</taxon>
        <taxon>Actinomycetota</taxon>
        <taxon>Actinomycetes</taxon>
        <taxon>Micrococcales</taxon>
        <taxon>Micrococcaceae</taxon>
        <taxon>Glutamicibacter</taxon>
    </lineage>
</organism>
<gene>
    <name evidence="2" type="ORF">ACFO7V_16720</name>
</gene>
<sequence length="228" mass="26994">MSYYDEGYYREPTEFEEMIDSFKESLASSIKEETQKEMIRLREEVARLKAQTTNLRKLEKAAEYAKQQAETKARLAEHEAKTEYNKKKFGELIKQLTDPKYVVYCNYVTGEKCAECDEYRYIAFTSPQGRKTKSQCQCADRSRVYEVREECVVEVQKSRQYGQPEYNLWYEARPSEIYGDDDYVRSRWVLKPDDLTQEELLKKYSEVGFDSKEEAQKLAEALNDKEKP</sequence>
<protein>
    <submittedName>
        <fullName evidence="2">Uncharacterized protein</fullName>
    </submittedName>
</protein>
<name>A0ABV9MP91_9MICC</name>
<evidence type="ECO:0000313" key="3">
    <source>
        <dbReference type="Proteomes" id="UP001595884"/>
    </source>
</evidence>
<keyword evidence="3" id="KW-1185">Reference proteome</keyword>